<dbReference type="GO" id="GO:0016020">
    <property type="term" value="C:membrane"/>
    <property type="evidence" value="ECO:0007669"/>
    <property type="project" value="UniProtKB-SubCell"/>
</dbReference>
<evidence type="ECO:0000256" key="4">
    <source>
        <dbReference type="ARBA" id="ARBA00022617"/>
    </source>
</evidence>
<gene>
    <name evidence="10" type="ORF">ACH5RR_010011</name>
</gene>
<evidence type="ECO:0000256" key="8">
    <source>
        <dbReference type="ARBA" id="ARBA00023033"/>
    </source>
</evidence>
<keyword evidence="5" id="KW-0479">Metal-binding</keyword>
<organism evidence="10 11">
    <name type="scientific">Cinchona calisaya</name>
    <dbReference type="NCBI Taxonomy" id="153742"/>
    <lineage>
        <taxon>Eukaryota</taxon>
        <taxon>Viridiplantae</taxon>
        <taxon>Streptophyta</taxon>
        <taxon>Embryophyta</taxon>
        <taxon>Tracheophyta</taxon>
        <taxon>Spermatophyta</taxon>
        <taxon>Magnoliopsida</taxon>
        <taxon>eudicotyledons</taxon>
        <taxon>Gunneridae</taxon>
        <taxon>Pentapetalae</taxon>
        <taxon>asterids</taxon>
        <taxon>lamiids</taxon>
        <taxon>Gentianales</taxon>
        <taxon>Rubiaceae</taxon>
        <taxon>Cinchonoideae</taxon>
        <taxon>Cinchoneae</taxon>
        <taxon>Cinchona</taxon>
    </lineage>
</organism>
<protein>
    <recommendedName>
        <fullName evidence="12">Flavone synthase II</fullName>
    </recommendedName>
</protein>
<keyword evidence="8" id="KW-0503">Monooxygenase</keyword>
<dbReference type="PRINTS" id="PR00463">
    <property type="entry name" value="EP450I"/>
</dbReference>
<comment type="subcellular location">
    <subcellularLocation>
        <location evidence="2">Membrane</location>
    </subcellularLocation>
</comment>
<dbReference type="PANTHER" id="PTHR47943">
    <property type="entry name" value="CYTOCHROME P450 93A3-LIKE"/>
    <property type="match status" value="1"/>
</dbReference>
<keyword evidence="7" id="KW-0408">Iron</keyword>
<evidence type="ECO:0000256" key="5">
    <source>
        <dbReference type="ARBA" id="ARBA00022723"/>
    </source>
</evidence>
<keyword evidence="9" id="KW-0472">Membrane</keyword>
<comment type="similarity">
    <text evidence="3">Belongs to the cytochrome P450 family.</text>
</comment>
<dbReference type="InterPro" id="IPR036396">
    <property type="entry name" value="Cyt_P450_sf"/>
</dbReference>
<keyword evidence="4" id="KW-0349">Heme</keyword>
<evidence type="ECO:0000313" key="10">
    <source>
        <dbReference type="EMBL" id="KAL3530689.1"/>
    </source>
</evidence>
<evidence type="ECO:0000256" key="3">
    <source>
        <dbReference type="ARBA" id="ARBA00010617"/>
    </source>
</evidence>
<proteinExistence type="inferred from homology"/>
<dbReference type="GO" id="GO:0046872">
    <property type="term" value="F:metal ion binding"/>
    <property type="evidence" value="ECO:0007669"/>
    <property type="project" value="UniProtKB-KW"/>
</dbReference>
<evidence type="ECO:0000256" key="1">
    <source>
        <dbReference type="ARBA" id="ARBA00001971"/>
    </source>
</evidence>
<reference evidence="10 11" key="1">
    <citation type="submission" date="2024-11" db="EMBL/GenBank/DDBJ databases">
        <title>A near-complete genome assembly of Cinchona calisaya.</title>
        <authorList>
            <person name="Lian D.C."/>
            <person name="Zhao X.W."/>
            <person name="Wei L."/>
        </authorList>
    </citation>
    <scope>NUCLEOTIDE SEQUENCE [LARGE SCALE GENOMIC DNA]</scope>
    <source>
        <tissue evidence="10">Nenye</tissue>
    </source>
</reference>
<dbReference type="Pfam" id="PF00067">
    <property type="entry name" value="p450"/>
    <property type="match status" value="1"/>
</dbReference>
<evidence type="ECO:0000256" key="9">
    <source>
        <dbReference type="ARBA" id="ARBA00023136"/>
    </source>
</evidence>
<dbReference type="AlphaFoldDB" id="A0ABD3AHC7"/>
<dbReference type="EMBL" id="JBJUIK010000004">
    <property type="protein sequence ID" value="KAL3530689.1"/>
    <property type="molecule type" value="Genomic_DNA"/>
</dbReference>
<dbReference type="SUPFAM" id="SSF48264">
    <property type="entry name" value="Cytochrome P450"/>
    <property type="match status" value="1"/>
</dbReference>
<dbReference type="PANTHER" id="PTHR47943:SF8">
    <property type="entry name" value="CYTOCHROME P450"/>
    <property type="match status" value="1"/>
</dbReference>
<evidence type="ECO:0000256" key="2">
    <source>
        <dbReference type="ARBA" id="ARBA00004370"/>
    </source>
</evidence>
<comment type="caution">
    <text evidence="10">The sequence shown here is derived from an EMBL/GenBank/DDBJ whole genome shotgun (WGS) entry which is preliminary data.</text>
</comment>
<dbReference type="InterPro" id="IPR001128">
    <property type="entry name" value="Cyt_P450"/>
</dbReference>
<dbReference type="Gene3D" id="1.10.630.10">
    <property type="entry name" value="Cytochrome P450"/>
    <property type="match status" value="1"/>
</dbReference>
<accession>A0ABD3AHC7</accession>
<comment type="cofactor">
    <cofactor evidence="1">
        <name>heme</name>
        <dbReference type="ChEBI" id="CHEBI:30413"/>
    </cofactor>
</comment>
<evidence type="ECO:0008006" key="12">
    <source>
        <dbReference type="Google" id="ProtNLM"/>
    </source>
</evidence>
<dbReference type="Proteomes" id="UP001630127">
    <property type="component" value="Unassembled WGS sequence"/>
</dbReference>
<evidence type="ECO:0000313" key="11">
    <source>
        <dbReference type="Proteomes" id="UP001630127"/>
    </source>
</evidence>
<dbReference type="InterPro" id="IPR002401">
    <property type="entry name" value="Cyt_P450_E_grp-I"/>
</dbReference>
<name>A0ABD3AHC7_9GENT</name>
<dbReference type="GO" id="GO:0004497">
    <property type="term" value="F:monooxygenase activity"/>
    <property type="evidence" value="ECO:0007669"/>
    <property type="project" value="UniProtKB-KW"/>
</dbReference>
<keyword evidence="11" id="KW-1185">Reference proteome</keyword>
<keyword evidence="6" id="KW-0560">Oxidoreductase</keyword>
<sequence>MVFMLILLSFTTLLIFLSTLLYHSTLSPKNQKPLRGLPSPLGLPIIGHLHLLEPITHRCLHEMSCRYGPLFHLRLGSVPCVVASDSEMATEFLKTNGISFSSRKQSPAIKLLAYDFSFALAPYGPYWKFIKKLRTHKLLGTRNLSTFENIIKIEVHKYLGDLMRKAKVDEEINVTEEILKLTNNLISQMMLSIRCSEGESDEARTVIREVTQIFGEFDISDIICFCRNFDLQRIRKRASDIHKRYDRLLEKIISDWEKERRIKRSIEANDFLDILLDAMENETCDVKLTRNHIKALILDFFHRGHGYNSYCYRMGVS</sequence>
<evidence type="ECO:0000256" key="7">
    <source>
        <dbReference type="ARBA" id="ARBA00023004"/>
    </source>
</evidence>
<evidence type="ECO:0000256" key="6">
    <source>
        <dbReference type="ARBA" id="ARBA00023002"/>
    </source>
</evidence>